<evidence type="ECO:0000313" key="3">
    <source>
        <dbReference type="Proteomes" id="UP000015104"/>
    </source>
</evidence>
<dbReference type="AlphaFoldDB" id="T1JPZ0"/>
<proteinExistence type="predicted"/>
<dbReference type="HOGENOM" id="CLU_541142_0_0_1"/>
<organism evidence="2 3">
    <name type="scientific">Tetranychus urticae</name>
    <name type="common">Two-spotted spider mite</name>
    <dbReference type="NCBI Taxonomy" id="32264"/>
    <lineage>
        <taxon>Eukaryota</taxon>
        <taxon>Metazoa</taxon>
        <taxon>Ecdysozoa</taxon>
        <taxon>Arthropoda</taxon>
        <taxon>Chelicerata</taxon>
        <taxon>Arachnida</taxon>
        <taxon>Acari</taxon>
        <taxon>Acariformes</taxon>
        <taxon>Trombidiformes</taxon>
        <taxon>Prostigmata</taxon>
        <taxon>Eleutherengona</taxon>
        <taxon>Raphignathae</taxon>
        <taxon>Tetranychoidea</taxon>
        <taxon>Tetranychidae</taxon>
        <taxon>Tetranychus</taxon>
    </lineage>
</organism>
<feature type="compositionally biased region" description="Low complexity" evidence="1">
    <location>
        <begin position="304"/>
        <end position="321"/>
    </location>
</feature>
<evidence type="ECO:0000256" key="1">
    <source>
        <dbReference type="SAM" id="MobiDB-lite"/>
    </source>
</evidence>
<accession>T1JPZ0</accession>
<evidence type="ECO:0008006" key="4">
    <source>
        <dbReference type="Google" id="ProtNLM"/>
    </source>
</evidence>
<evidence type="ECO:0000313" key="2">
    <source>
        <dbReference type="EnsemblMetazoa" id="tetur01g01310.1"/>
    </source>
</evidence>
<reference evidence="3" key="1">
    <citation type="submission" date="2011-08" db="EMBL/GenBank/DDBJ databases">
        <authorList>
            <person name="Rombauts S."/>
        </authorList>
    </citation>
    <scope>NUCLEOTIDE SEQUENCE</scope>
    <source>
        <strain evidence="3">London</strain>
    </source>
</reference>
<feature type="region of interest" description="Disordered" evidence="1">
    <location>
        <begin position="290"/>
        <end position="359"/>
    </location>
</feature>
<sequence>MATAEIKKVFVLTFNMQKYRGPLFVGLQEVPKSVWDRSNDFFEQESSRSNSGDSQDTGFRMVTAIIHPIGIGFINTHRVPETDVEGRKTHWTVMKATVSRLMVGGLDRYQTMLKTGAKALIIVGDFNADIGRNKTTDDKQLIALMKEFDLQAVSTTDTYFCEHSSAVASFKPFIKELAFFRIQRLKLVQVRYGVVNLLSVIEIVDQPELFASIKVRDDPWLAKEKSPEEFWPHYLIIEGTESQVKYLKTKYKKPNGLDKRPEFKEVKKLMFDGQDIASTSQVQKFFKMLAKKPTNEPRRSRSLSPSTQRSATSRSPTSSPQLSQTAPTRQSPAPSTSRFRSTETPEQQPGSSTGGLSNPKWFEINETSWHKDAPLWRVITYYRIEKAQAKSKVKFTDYTEEPHEIISDDYQILDKSGKVWRDDDLRAFVRKEYLTPSQAAYKSYCIADFFKPFKKCVFHCVSWGDVSAMKKTLATHGEKCLHLGRVAKENPLTANQIQDKKSEG</sequence>
<name>T1JPZ0_TETUR</name>
<dbReference type="EMBL" id="CAEY01000434">
    <property type="status" value="NOT_ANNOTATED_CDS"/>
    <property type="molecule type" value="Genomic_DNA"/>
</dbReference>
<reference evidence="2" key="2">
    <citation type="submission" date="2015-06" db="UniProtKB">
        <authorList>
            <consortium name="EnsemblMetazoa"/>
        </authorList>
    </citation>
    <scope>IDENTIFICATION</scope>
</reference>
<protein>
    <recommendedName>
        <fullName evidence="4">Endonuclease/exonuclease/phosphatase domain-containing protein</fullName>
    </recommendedName>
</protein>
<dbReference type="EnsemblMetazoa" id="tetur01g01310.1">
    <property type="protein sequence ID" value="tetur01g01310.1"/>
    <property type="gene ID" value="tetur01g01310"/>
</dbReference>
<dbReference type="InterPro" id="IPR036691">
    <property type="entry name" value="Endo/exonu/phosph_ase_sf"/>
</dbReference>
<feature type="compositionally biased region" description="Polar residues" evidence="1">
    <location>
        <begin position="322"/>
        <end position="356"/>
    </location>
</feature>
<dbReference type="Proteomes" id="UP000015104">
    <property type="component" value="Unassembled WGS sequence"/>
</dbReference>
<keyword evidence="3" id="KW-1185">Reference proteome</keyword>
<dbReference type="SUPFAM" id="SSF56219">
    <property type="entry name" value="DNase I-like"/>
    <property type="match status" value="1"/>
</dbReference>